<reference evidence="1" key="1">
    <citation type="submission" date="2005-03" db="EMBL/GenBank/DDBJ databases">
        <authorList>
            <person name="Han Z."/>
        </authorList>
    </citation>
    <scope>NUCLEOTIDE SEQUENCE</scope>
</reference>
<name>Q5C1I7_SCHJA</name>
<dbReference type="AlphaFoldDB" id="Q5C1I7"/>
<sequence length="90" mass="9744">MSAPTCSASMNAFVPEDAIVPRLLIKSAFVIPTPVSRTVNVPASLFGISLIYKSSPVSKTEEFVKLMYLALSRASLALEISSRRNISLLE</sequence>
<accession>Q5C1I7</accession>
<proteinExistence type="evidence at transcript level"/>
<organism evidence="1">
    <name type="scientific">Schistosoma japonicum</name>
    <name type="common">Blood fluke</name>
    <dbReference type="NCBI Taxonomy" id="6182"/>
    <lineage>
        <taxon>Eukaryota</taxon>
        <taxon>Metazoa</taxon>
        <taxon>Spiralia</taxon>
        <taxon>Lophotrochozoa</taxon>
        <taxon>Platyhelminthes</taxon>
        <taxon>Trematoda</taxon>
        <taxon>Digenea</taxon>
        <taxon>Strigeidida</taxon>
        <taxon>Schistosomatoidea</taxon>
        <taxon>Schistosomatidae</taxon>
        <taxon>Schistosoma</taxon>
    </lineage>
</organism>
<reference evidence="1" key="2">
    <citation type="journal article" date="2006" name="PLoS Pathog.">
        <title>New perspectives on host-parasite interplay by comparative transcriptomic and proteomic analyses of Schistosoma japonicum.</title>
        <authorList>
            <person name="Liu F."/>
            <person name="Lu J."/>
            <person name="Hu W."/>
            <person name="Wang S.Y."/>
            <person name="Cui S.J."/>
            <person name="Chi M."/>
            <person name="Yan Q."/>
            <person name="Wang X.R."/>
            <person name="Song H.D."/>
            <person name="Xu X.N."/>
            <person name="Wang J.J."/>
            <person name="Zhang X.L."/>
            <person name="Zhang X."/>
            <person name="Wang Z.Q."/>
            <person name="Xue C.L."/>
            <person name="Brindley P.J."/>
            <person name="McManus D.P."/>
            <person name="Yang P.Y."/>
            <person name="Feng Z."/>
            <person name="Chen Z."/>
            <person name="Han Z.G."/>
        </authorList>
    </citation>
    <scope>NUCLEOTIDE SEQUENCE</scope>
</reference>
<dbReference type="EMBL" id="AY810599">
    <property type="protein sequence ID" value="AAX26488.1"/>
    <property type="molecule type" value="mRNA"/>
</dbReference>
<evidence type="ECO:0000313" key="1">
    <source>
        <dbReference type="EMBL" id="AAX26488.1"/>
    </source>
</evidence>
<protein>
    <submittedName>
        <fullName evidence="1">Uncharacterized protein</fullName>
    </submittedName>
</protein>